<dbReference type="Gene3D" id="1.10.260.40">
    <property type="entry name" value="lambda repressor-like DNA-binding domains"/>
    <property type="match status" value="1"/>
</dbReference>
<dbReference type="Pfam" id="PF13560">
    <property type="entry name" value="HTH_31"/>
    <property type="match status" value="1"/>
</dbReference>
<dbReference type="InterPro" id="IPR041413">
    <property type="entry name" value="MLTR_LBD"/>
</dbReference>
<accession>A0A3A1UWS4</accession>
<evidence type="ECO:0000259" key="1">
    <source>
        <dbReference type="PROSITE" id="PS50943"/>
    </source>
</evidence>
<dbReference type="SUPFAM" id="SSF47413">
    <property type="entry name" value="lambda repressor-like DNA-binding domains"/>
    <property type="match status" value="1"/>
</dbReference>
<proteinExistence type="predicted"/>
<dbReference type="OrthoDB" id="5346389at2"/>
<dbReference type="Pfam" id="PF17765">
    <property type="entry name" value="MLTR_LBD"/>
    <property type="match status" value="1"/>
</dbReference>
<reference evidence="2 3" key="1">
    <citation type="submission" date="2018-09" db="EMBL/GenBank/DDBJ databases">
        <title>Paenibacillus aracenensis nov. sp. isolated from a cave in southern Spain.</title>
        <authorList>
            <person name="Jurado V."/>
            <person name="Gutierrez-Patricio S."/>
            <person name="Gonzalez-Pimentel J.L."/>
            <person name="Miller A.Z."/>
            <person name="Laiz L."/>
            <person name="Saiz-Jimenez C."/>
        </authorList>
    </citation>
    <scope>NUCLEOTIDE SEQUENCE [LARGE SCALE GENOMIC DNA]</scope>
    <source>
        <strain evidence="2 3">DSM 22867</strain>
    </source>
</reference>
<dbReference type="Gene3D" id="3.30.450.180">
    <property type="match status" value="1"/>
</dbReference>
<feature type="domain" description="HTH cro/C1-type" evidence="1">
    <location>
        <begin position="84"/>
        <end position="132"/>
    </location>
</feature>
<dbReference type="InterPro" id="IPR001387">
    <property type="entry name" value="Cro/C1-type_HTH"/>
</dbReference>
<dbReference type="InterPro" id="IPR010982">
    <property type="entry name" value="Lambda_DNA-bd_dom_sf"/>
</dbReference>
<sequence length="330" mass="37715">MRDLATASSYLLSAAAGKNSVTIIIHHTSTTDPISKSISLGEWIIINNDQRRIELSRFLRTRRQKLSPQSAGLQNADHIRRRTKGLRREEVAALAGISLPWYTSLEQGKDINVSDQVLDSLARALNLSSDERDHLFFLAAPPRPMIKPSINCPVLLPSLQFLLDQMPQVPAYISDEKMHVLAWNRLASAVFGSFDTAEQRERNMIWRMFMLPSYRTLFIDWESLAGSLLGHFRSLYTRHIEDAWYAGFIAELMEGSPEFKAWWDSYEVQCTSQHPRAISHPRVGLLNLETQLLRFEDCQDQFLNVFIPDPKDGSMHRLAKLAEETNSFQS</sequence>
<dbReference type="Proteomes" id="UP000266482">
    <property type="component" value="Unassembled WGS sequence"/>
</dbReference>
<dbReference type="CDD" id="cd00093">
    <property type="entry name" value="HTH_XRE"/>
    <property type="match status" value="1"/>
</dbReference>
<evidence type="ECO:0000313" key="3">
    <source>
        <dbReference type="Proteomes" id="UP000266482"/>
    </source>
</evidence>
<organism evidence="2 3">
    <name type="scientific">Paenibacillus nanensis</name>
    <dbReference type="NCBI Taxonomy" id="393251"/>
    <lineage>
        <taxon>Bacteria</taxon>
        <taxon>Bacillati</taxon>
        <taxon>Bacillota</taxon>
        <taxon>Bacilli</taxon>
        <taxon>Bacillales</taxon>
        <taxon>Paenibacillaceae</taxon>
        <taxon>Paenibacillus</taxon>
    </lineage>
</organism>
<dbReference type="GO" id="GO:0003677">
    <property type="term" value="F:DNA binding"/>
    <property type="evidence" value="ECO:0007669"/>
    <property type="project" value="InterPro"/>
</dbReference>
<name>A0A3A1UWS4_9BACL</name>
<gene>
    <name evidence="2" type="ORF">D3P08_14500</name>
</gene>
<dbReference type="PANTHER" id="PTHR35010">
    <property type="entry name" value="BLL4672 PROTEIN-RELATED"/>
    <property type="match status" value="1"/>
</dbReference>
<dbReference type="SMART" id="SM00530">
    <property type="entry name" value="HTH_XRE"/>
    <property type="match status" value="1"/>
</dbReference>
<dbReference type="PROSITE" id="PS50943">
    <property type="entry name" value="HTH_CROC1"/>
    <property type="match status" value="1"/>
</dbReference>
<comment type="caution">
    <text evidence="2">The sequence shown here is derived from an EMBL/GenBank/DDBJ whole genome shotgun (WGS) entry which is preliminary data.</text>
</comment>
<evidence type="ECO:0000313" key="2">
    <source>
        <dbReference type="EMBL" id="RIX52176.1"/>
    </source>
</evidence>
<protein>
    <submittedName>
        <fullName evidence="2">XRE family transcriptional regulator</fullName>
    </submittedName>
</protein>
<dbReference type="EMBL" id="QXQA01000008">
    <property type="protein sequence ID" value="RIX52176.1"/>
    <property type="molecule type" value="Genomic_DNA"/>
</dbReference>
<keyword evidence="3" id="KW-1185">Reference proteome</keyword>
<dbReference type="AlphaFoldDB" id="A0A3A1UWS4"/>